<proteinExistence type="predicted"/>
<dbReference type="Pfam" id="PF00226">
    <property type="entry name" value="DnaJ"/>
    <property type="match status" value="1"/>
</dbReference>
<reference evidence="5" key="1">
    <citation type="submission" date="2020-01" db="EMBL/GenBank/DDBJ databases">
        <authorList>
            <person name="Meier V. D."/>
            <person name="Meier V D."/>
        </authorList>
    </citation>
    <scope>NUCLEOTIDE SEQUENCE</scope>
    <source>
        <strain evidence="5">HLG_WM_MAG_10</strain>
    </source>
</reference>
<keyword evidence="3" id="KW-0812">Transmembrane</keyword>
<gene>
    <name evidence="5" type="ORF">HELGO_WM22542</name>
</gene>
<evidence type="ECO:0000313" key="5">
    <source>
        <dbReference type="EMBL" id="CAA6828399.1"/>
    </source>
</evidence>
<feature type="transmembrane region" description="Helical" evidence="3">
    <location>
        <begin position="263"/>
        <end position="283"/>
    </location>
</feature>
<sequence length="290" mass="32586">MYICSVKDYYYILGISRGASLSEIQLAYKKLSLKFHPKENGNDPFFAMHYGKIKEAYDLLSDDHKRFRYDKALEKESKPVTDDVLNGPAPVVASFFTSKKSVQKGDLLTISWEVLNAELVKINLIGTVASNGTQTIRLPEIEATEAFLHLNLEATNSTSSKTSTKVLALKNLTYSPQKAAIKQRQDGLLKKSTLKPTRPSDLETESTSPSEQDEKIETASPLKTVPSSKKTRKKKTKSKKTRKPTRTTTSRSERPSNRKGEQGIAYVLIAVMFFLIAIMLFAMHRMNPIF</sequence>
<dbReference type="PANTHER" id="PTHR44145">
    <property type="entry name" value="DNAJ HOMOLOG SUBFAMILY A MEMBER 3, MITOCHONDRIAL"/>
    <property type="match status" value="1"/>
</dbReference>
<feature type="region of interest" description="Disordered" evidence="2">
    <location>
        <begin position="183"/>
        <end position="259"/>
    </location>
</feature>
<dbReference type="SMART" id="SM00271">
    <property type="entry name" value="DnaJ"/>
    <property type="match status" value="1"/>
</dbReference>
<dbReference type="SUPFAM" id="SSF46565">
    <property type="entry name" value="Chaperone J-domain"/>
    <property type="match status" value="1"/>
</dbReference>
<dbReference type="Gene3D" id="1.10.287.110">
    <property type="entry name" value="DnaJ domain"/>
    <property type="match status" value="1"/>
</dbReference>
<evidence type="ECO:0000256" key="2">
    <source>
        <dbReference type="SAM" id="MobiDB-lite"/>
    </source>
</evidence>
<dbReference type="EMBL" id="CACVAQ010000428">
    <property type="protein sequence ID" value="CAA6828399.1"/>
    <property type="molecule type" value="Genomic_DNA"/>
</dbReference>
<evidence type="ECO:0000259" key="4">
    <source>
        <dbReference type="PROSITE" id="PS50076"/>
    </source>
</evidence>
<name>A0A6S6U9F5_9BACT</name>
<evidence type="ECO:0000256" key="1">
    <source>
        <dbReference type="ARBA" id="ARBA00023186"/>
    </source>
</evidence>
<keyword evidence="1" id="KW-0143">Chaperone</keyword>
<keyword evidence="3" id="KW-1133">Transmembrane helix</keyword>
<keyword evidence="3" id="KW-0472">Membrane</keyword>
<dbReference type="PROSITE" id="PS50076">
    <property type="entry name" value="DNAJ_2"/>
    <property type="match status" value="1"/>
</dbReference>
<dbReference type="PANTHER" id="PTHR44145:SF3">
    <property type="entry name" value="DNAJ HOMOLOG SUBFAMILY A MEMBER 3, MITOCHONDRIAL"/>
    <property type="match status" value="1"/>
</dbReference>
<feature type="domain" description="J" evidence="4">
    <location>
        <begin position="8"/>
        <end position="73"/>
    </location>
</feature>
<organism evidence="5">
    <name type="scientific">uncultured Aureispira sp</name>
    <dbReference type="NCBI Taxonomy" id="1331704"/>
    <lineage>
        <taxon>Bacteria</taxon>
        <taxon>Pseudomonadati</taxon>
        <taxon>Bacteroidota</taxon>
        <taxon>Saprospiria</taxon>
        <taxon>Saprospirales</taxon>
        <taxon>Saprospiraceae</taxon>
        <taxon>Aureispira</taxon>
        <taxon>environmental samples</taxon>
    </lineage>
</organism>
<evidence type="ECO:0000256" key="3">
    <source>
        <dbReference type="SAM" id="Phobius"/>
    </source>
</evidence>
<dbReference type="InterPro" id="IPR001623">
    <property type="entry name" value="DnaJ_domain"/>
</dbReference>
<accession>A0A6S6U9F5</accession>
<dbReference type="CDD" id="cd06257">
    <property type="entry name" value="DnaJ"/>
    <property type="match status" value="1"/>
</dbReference>
<protein>
    <submittedName>
        <fullName evidence="5">DnaJ domain-containing protein</fullName>
    </submittedName>
</protein>
<dbReference type="InterPro" id="IPR036869">
    <property type="entry name" value="J_dom_sf"/>
</dbReference>
<dbReference type="InterPro" id="IPR051938">
    <property type="entry name" value="Apopto_cytoskel_mod"/>
</dbReference>
<feature type="compositionally biased region" description="Basic residues" evidence="2">
    <location>
        <begin position="229"/>
        <end position="245"/>
    </location>
</feature>
<dbReference type="PRINTS" id="PR00625">
    <property type="entry name" value="JDOMAIN"/>
</dbReference>
<dbReference type="AlphaFoldDB" id="A0A6S6U9F5"/>